<dbReference type="GeneID" id="1208942"/>
<dbReference type="KEGG" id="cbu:CBU_1042"/>
<dbReference type="AlphaFoldDB" id="Q83CR5"/>
<dbReference type="EMBL" id="AE016828">
    <property type="protein sequence ID" value="AAO90558.1"/>
    <property type="molecule type" value="Genomic_DNA"/>
</dbReference>
<keyword evidence="1" id="KW-1133">Transmembrane helix</keyword>
<evidence type="ECO:0000313" key="2">
    <source>
        <dbReference type="EMBL" id="AAO90558.1"/>
    </source>
</evidence>
<dbReference type="Proteomes" id="UP000002671">
    <property type="component" value="Chromosome"/>
</dbReference>
<dbReference type="STRING" id="227377.CBU_1042"/>
<reference evidence="2 3" key="2">
    <citation type="journal article" date="2009" name="Infect. Immun.">
        <title>Comparative genomics reveal extensive transposon-mediated genomic plasticity and diversity among potential effector proteins within the genus Coxiella.</title>
        <authorList>
            <person name="Beare P.A."/>
            <person name="Unsworth N."/>
            <person name="Andoh M."/>
            <person name="Voth D.E."/>
            <person name="Omsland A."/>
            <person name="Gilk S.D."/>
            <person name="Williams K.P."/>
            <person name="Sobral B.W."/>
            <person name="Kupko J.J.III."/>
            <person name="Porcella S.F."/>
            <person name="Samuel J.E."/>
            <person name="Heinzen R.A."/>
        </authorList>
    </citation>
    <scope>NUCLEOTIDE SEQUENCE [LARGE SCALE GENOMIC DNA]</scope>
    <source>
        <strain evidence="3">RSA 493 / Nine Mile phase I</strain>
    </source>
</reference>
<feature type="transmembrane region" description="Helical" evidence="1">
    <location>
        <begin position="66"/>
        <end position="92"/>
    </location>
</feature>
<organism evidence="2 3">
    <name type="scientific">Coxiella burnetii (strain RSA 493 / Nine Mile phase I)</name>
    <dbReference type="NCBI Taxonomy" id="227377"/>
    <lineage>
        <taxon>Bacteria</taxon>
        <taxon>Pseudomonadati</taxon>
        <taxon>Pseudomonadota</taxon>
        <taxon>Gammaproteobacteria</taxon>
        <taxon>Legionellales</taxon>
        <taxon>Coxiellaceae</taxon>
        <taxon>Coxiella</taxon>
    </lineage>
</organism>
<feature type="transmembrane region" description="Helical" evidence="1">
    <location>
        <begin position="41"/>
        <end position="60"/>
    </location>
</feature>
<feature type="transmembrane region" description="Helical" evidence="1">
    <location>
        <begin position="104"/>
        <end position="130"/>
    </location>
</feature>
<accession>Q83CR5</accession>
<reference evidence="2 3" key="1">
    <citation type="journal article" date="2003" name="Proc. Natl. Acad. Sci. U.S.A.">
        <title>Complete genome sequence of the Q-fever pathogen, Coxiella burnetii.</title>
        <authorList>
            <person name="Seshadri R."/>
            <person name="Paulsen I.T."/>
            <person name="Eisen J.A."/>
            <person name="Read T.D."/>
            <person name="Nelson K.E."/>
            <person name="Nelson W.C."/>
            <person name="Ward N.L."/>
            <person name="Tettelin H."/>
            <person name="Davidsen T.M."/>
            <person name="Beanan M.J."/>
            <person name="Deboy R.T."/>
            <person name="Daugherty S.C."/>
            <person name="Brinkac L.M."/>
            <person name="Madupu R."/>
            <person name="Dodson R.J."/>
            <person name="Khouri H.M."/>
            <person name="Lee K.H."/>
            <person name="Carty H.A."/>
            <person name="Scanlan D."/>
            <person name="Heinzen R.A."/>
            <person name="Thompson H.A."/>
            <person name="Samuel J.E."/>
            <person name="Fraser C.M."/>
            <person name="Heidelberg J.F."/>
        </authorList>
    </citation>
    <scope>NUCLEOTIDE SEQUENCE [LARGE SCALE GENOMIC DNA]</scope>
    <source>
        <strain evidence="3">RSA 493 / Nine Mile phase I</strain>
    </source>
</reference>
<dbReference type="PATRIC" id="fig|227377.7.peg.1033"/>
<keyword evidence="1" id="KW-0812">Transmembrane</keyword>
<sequence length="133" mass="15025">MSYIIFARWFGLISVILSLGILFNLDDAAVMARNMLHNESGYIMGGVLPIIFGSLAFMQHNSFAPTWQIVVTIIGLFMLAIGVFRVIFVNAWKRLIEEHLNKIPFLFSLFGLILGLLLLYVGFFAPILAYHTQ</sequence>
<proteinExistence type="predicted"/>
<evidence type="ECO:0000256" key="1">
    <source>
        <dbReference type="SAM" id="Phobius"/>
    </source>
</evidence>
<dbReference type="eggNOG" id="ENOG5033ZEE">
    <property type="taxonomic scope" value="Bacteria"/>
</dbReference>
<gene>
    <name evidence="2" type="ordered locus">CBU_1042</name>
</gene>
<dbReference type="RefSeq" id="NP_820044.1">
    <property type="nucleotide sequence ID" value="NC_002971.4"/>
</dbReference>
<feature type="transmembrane region" description="Helical" evidence="1">
    <location>
        <begin position="6"/>
        <end position="25"/>
    </location>
</feature>
<dbReference type="HOGENOM" id="CLU_1935403_0_0_6"/>
<keyword evidence="3" id="KW-1185">Reference proteome</keyword>
<keyword evidence="1" id="KW-0472">Membrane</keyword>
<dbReference type="EnsemblBacteria" id="AAO90558">
    <property type="protein sequence ID" value="AAO90558"/>
    <property type="gene ID" value="CBU_1042"/>
</dbReference>
<name>Q83CR5_COXBU</name>
<evidence type="ECO:0000313" key="3">
    <source>
        <dbReference type="Proteomes" id="UP000002671"/>
    </source>
</evidence>
<protein>
    <submittedName>
        <fullName evidence="2">Hypothetical membrane spanning protein</fullName>
    </submittedName>
</protein>
<dbReference type="RefSeq" id="WP_010957968.1">
    <property type="nucleotide sequence ID" value="NC_002971.4"/>
</dbReference>
<dbReference type="OrthoDB" id="5660103at2"/>